<evidence type="ECO:0000313" key="11">
    <source>
        <dbReference type="Proteomes" id="UP000250744"/>
    </source>
</evidence>
<feature type="transmembrane region" description="Helical" evidence="9">
    <location>
        <begin position="129"/>
        <end position="152"/>
    </location>
</feature>
<reference evidence="10 11" key="1">
    <citation type="submission" date="2018-06" db="EMBL/GenBank/DDBJ databases">
        <title>Nitrincola tibetense sp. nov., isolated from Lake XuguoCo on Tibetan Plateau.</title>
        <authorList>
            <person name="Xing P."/>
        </authorList>
    </citation>
    <scope>NUCLEOTIDE SEQUENCE [LARGE SCALE GENOMIC DNA]</scope>
    <source>
        <strain evidence="11">xg18</strain>
    </source>
</reference>
<feature type="transmembrane region" description="Helical" evidence="9">
    <location>
        <begin position="39"/>
        <end position="66"/>
    </location>
</feature>
<evidence type="ECO:0000256" key="1">
    <source>
        <dbReference type="ARBA" id="ARBA00004651"/>
    </source>
</evidence>
<keyword evidence="7 8" id="KW-0472">Membrane</keyword>
<dbReference type="NCBIfam" id="TIGR03426">
    <property type="entry name" value="shape_MreD"/>
    <property type="match status" value="1"/>
</dbReference>
<dbReference type="GO" id="GO:0008360">
    <property type="term" value="P:regulation of cell shape"/>
    <property type="evidence" value="ECO:0007669"/>
    <property type="project" value="UniProtKB-UniRule"/>
</dbReference>
<comment type="caution">
    <text evidence="10">The sequence shown here is derived from an EMBL/GenBank/DDBJ whole genome shotgun (WGS) entry which is preliminary data.</text>
</comment>
<keyword evidence="5 8" id="KW-0133">Cell shape</keyword>
<dbReference type="Pfam" id="PF04093">
    <property type="entry name" value="MreD"/>
    <property type="match status" value="1"/>
</dbReference>
<keyword evidence="3 8" id="KW-1003">Cell membrane</keyword>
<evidence type="ECO:0000256" key="6">
    <source>
        <dbReference type="ARBA" id="ARBA00022989"/>
    </source>
</evidence>
<dbReference type="GO" id="GO:0005886">
    <property type="term" value="C:plasma membrane"/>
    <property type="evidence" value="ECO:0007669"/>
    <property type="project" value="UniProtKB-SubCell"/>
</dbReference>
<dbReference type="PANTHER" id="PTHR37484">
    <property type="entry name" value="ROD SHAPE-DETERMINING PROTEIN MRED"/>
    <property type="match status" value="1"/>
</dbReference>
<evidence type="ECO:0000256" key="7">
    <source>
        <dbReference type="ARBA" id="ARBA00023136"/>
    </source>
</evidence>
<dbReference type="RefSeq" id="WP_112156672.1">
    <property type="nucleotide sequence ID" value="NZ_QKRX01000001.1"/>
</dbReference>
<dbReference type="OrthoDB" id="6647425at2"/>
<dbReference type="InterPro" id="IPR007227">
    <property type="entry name" value="Cell_shape_determining_MreD"/>
</dbReference>
<keyword evidence="11" id="KW-1185">Reference proteome</keyword>
<dbReference type="EMBL" id="QKRX01000001">
    <property type="protein sequence ID" value="RAU19678.1"/>
    <property type="molecule type" value="Genomic_DNA"/>
</dbReference>
<dbReference type="AlphaFoldDB" id="A0A364NRE3"/>
<gene>
    <name evidence="10" type="primary">mreD</name>
    <name evidence="10" type="ORF">DN062_00925</name>
</gene>
<organism evidence="10 11">
    <name type="scientific">Nitrincola tibetensis</name>
    <dbReference type="NCBI Taxonomy" id="2219697"/>
    <lineage>
        <taxon>Bacteria</taxon>
        <taxon>Pseudomonadati</taxon>
        <taxon>Pseudomonadota</taxon>
        <taxon>Gammaproteobacteria</taxon>
        <taxon>Oceanospirillales</taxon>
        <taxon>Oceanospirillaceae</taxon>
        <taxon>Nitrincola</taxon>
    </lineage>
</organism>
<feature type="transmembrane region" description="Helical" evidence="9">
    <location>
        <begin position="6"/>
        <end position="27"/>
    </location>
</feature>
<proteinExistence type="inferred from homology"/>
<evidence type="ECO:0000256" key="3">
    <source>
        <dbReference type="ARBA" id="ARBA00022475"/>
    </source>
</evidence>
<sequence length="162" mass="18348">MSEQSQGGSLIIFATFLVGLILSQIPLPGIMIWARPEWVALVLIYWVMVLPHRVGLGSAFMMGVLLDLIRGSVMGLNALSLLIITYLVLLLYKRIRMFPLWQQSMMIMVLVGINQLLFFWMQGITGTSATGLIFLLPSLISAILWPWVYVILHGVRRTFRIE</sequence>
<comment type="similarity">
    <text evidence="2 8">Belongs to the MreD family.</text>
</comment>
<evidence type="ECO:0000256" key="2">
    <source>
        <dbReference type="ARBA" id="ARBA00007776"/>
    </source>
</evidence>
<feature type="transmembrane region" description="Helical" evidence="9">
    <location>
        <begin position="104"/>
        <end position="123"/>
    </location>
</feature>
<comment type="function">
    <text evidence="8">Involved in formation of the rod shape of the cell. May also contribute to regulation of formation of penicillin-binding proteins.</text>
</comment>
<dbReference type="Proteomes" id="UP000250744">
    <property type="component" value="Unassembled WGS sequence"/>
</dbReference>
<name>A0A364NRE3_9GAMM</name>
<comment type="subcellular location">
    <subcellularLocation>
        <location evidence="8">Cell inner membrane</location>
    </subcellularLocation>
    <subcellularLocation>
        <location evidence="1">Cell membrane</location>
        <topology evidence="1">Multi-pass membrane protein</topology>
    </subcellularLocation>
</comment>
<evidence type="ECO:0000313" key="10">
    <source>
        <dbReference type="EMBL" id="RAU19678.1"/>
    </source>
</evidence>
<keyword evidence="6 9" id="KW-1133">Transmembrane helix</keyword>
<keyword evidence="4 9" id="KW-0812">Transmembrane</keyword>
<feature type="transmembrane region" description="Helical" evidence="9">
    <location>
        <begin position="72"/>
        <end position="92"/>
    </location>
</feature>
<protein>
    <recommendedName>
        <fullName evidence="8">Rod shape-determining protein MreD</fullName>
    </recommendedName>
</protein>
<accession>A0A364NRE3</accession>
<evidence type="ECO:0000256" key="8">
    <source>
        <dbReference type="PIRNR" id="PIRNR018472"/>
    </source>
</evidence>
<dbReference type="InterPro" id="IPR026034">
    <property type="entry name" value="MreD_proteobac"/>
</dbReference>
<evidence type="ECO:0000256" key="5">
    <source>
        <dbReference type="ARBA" id="ARBA00022960"/>
    </source>
</evidence>
<evidence type="ECO:0000256" key="4">
    <source>
        <dbReference type="ARBA" id="ARBA00022692"/>
    </source>
</evidence>
<dbReference type="PANTHER" id="PTHR37484:SF1">
    <property type="entry name" value="ROD SHAPE-DETERMINING PROTEIN MRED"/>
    <property type="match status" value="1"/>
</dbReference>
<dbReference type="PIRSF" id="PIRSF018472">
    <property type="entry name" value="MreD_proteobac"/>
    <property type="match status" value="1"/>
</dbReference>
<keyword evidence="8" id="KW-0997">Cell inner membrane</keyword>
<evidence type="ECO:0000256" key="9">
    <source>
        <dbReference type="SAM" id="Phobius"/>
    </source>
</evidence>